<dbReference type="EMBL" id="MN739210">
    <property type="protein sequence ID" value="QHS93826.1"/>
    <property type="molecule type" value="Genomic_DNA"/>
</dbReference>
<dbReference type="AlphaFoldDB" id="A0A6C0BNP8"/>
<organism evidence="1">
    <name type="scientific">viral metagenome</name>
    <dbReference type="NCBI Taxonomy" id="1070528"/>
    <lineage>
        <taxon>unclassified sequences</taxon>
        <taxon>metagenomes</taxon>
        <taxon>organismal metagenomes</taxon>
    </lineage>
</organism>
<sequence length="86" mass="10255">MEKFIDHAIVAVFTFNRENPYMHQPHVYDLQSQLVKDLVTLRNSLRKLPEQEHREYVSKRLNSFMITYTMCPYSDFVYSLVLGLPT</sequence>
<evidence type="ECO:0000313" key="1">
    <source>
        <dbReference type="EMBL" id="QHS93826.1"/>
    </source>
</evidence>
<reference evidence="1" key="1">
    <citation type="journal article" date="2020" name="Nature">
        <title>Giant virus diversity and host interactions through global metagenomics.</title>
        <authorList>
            <person name="Schulz F."/>
            <person name="Roux S."/>
            <person name="Paez-Espino D."/>
            <person name="Jungbluth S."/>
            <person name="Walsh D.A."/>
            <person name="Denef V.J."/>
            <person name="McMahon K.D."/>
            <person name="Konstantinidis K.T."/>
            <person name="Eloe-Fadrosh E.A."/>
            <person name="Kyrpides N.C."/>
            <person name="Woyke T."/>
        </authorList>
    </citation>
    <scope>NUCLEOTIDE SEQUENCE</scope>
    <source>
        <strain evidence="1">GVMAG-M-3300018080-19</strain>
    </source>
</reference>
<name>A0A6C0BNP8_9ZZZZ</name>
<accession>A0A6C0BNP8</accession>
<protein>
    <submittedName>
        <fullName evidence="1">Uncharacterized protein</fullName>
    </submittedName>
</protein>
<proteinExistence type="predicted"/>